<evidence type="ECO:0000256" key="1">
    <source>
        <dbReference type="ARBA" id="ARBA00007749"/>
    </source>
</evidence>
<evidence type="ECO:0000256" key="2">
    <source>
        <dbReference type="ARBA" id="ARBA00022723"/>
    </source>
</evidence>
<evidence type="ECO:0000256" key="3">
    <source>
        <dbReference type="ARBA" id="ARBA00022801"/>
    </source>
</evidence>
<dbReference type="Proteomes" id="UP000295621">
    <property type="component" value="Unassembled WGS sequence"/>
</dbReference>
<dbReference type="InterPro" id="IPR036866">
    <property type="entry name" value="RibonucZ/Hydroxyglut_hydro"/>
</dbReference>
<reference evidence="6 7" key="1">
    <citation type="submission" date="2019-02" db="EMBL/GenBank/DDBJ databases">
        <title>Draft genome sequences of novel Actinobacteria.</title>
        <authorList>
            <person name="Sahin N."/>
            <person name="Ay H."/>
            <person name="Saygin H."/>
        </authorList>
    </citation>
    <scope>NUCLEOTIDE SEQUENCE [LARGE SCALE GENOMIC DNA]</scope>
    <source>
        <strain evidence="6 7">KC603</strain>
    </source>
</reference>
<evidence type="ECO:0000256" key="4">
    <source>
        <dbReference type="ARBA" id="ARBA00022833"/>
    </source>
</evidence>
<dbReference type="SMART" id="SM00849">
    <property type="entry name" value="Lactamase_B"/>
    <property type="match status" value="1"/>
</dbReference>
<dbReference type="Gene3D" id="3.60.15.10">
    <property type="entry name" value="Ribonuclease Z/Hydroxyacylglutathione hydrolase-like"/>
    <property type="match status" value="1"/>
</dbReference>
<dbReference type="PANTHER" id="PTHR42978">
    <property type="entry name" value="QUORUM-QUENCHING LACTONASE YTNP-RELATED-RELATED"/>
    <property type="match status" value="1"/>
</dbReference>
<dbReference type="RefSeq" id="WP_131988892.1">
    <property type="nucleotide sequence ID" value="NZ_SMKL01000130.1"/>
</dbReference>
<dbReference type="PANTHER" id="PTHR42978:SF6">
    <property type="entry name" value="QUORUM-QUENCHING LACTONASE YTNP-RELATED"/>
    <property type="match status" value="1"/>
</dbReference>
<keyword evidence="3 6" id="KW-0378">Hydrolase</keyword>
<keyword evidence="2" id="KW-0479">Metal-binding</keyword>
<comment type="similarity">
    <text evidence="1">Belongs to the metallo-beta-lactamase superfamily.</text>
</comment>
<dbReference type="SUPFAM" id="SSF56281">
    <property type="entry name" value="Metallo-hydrolase/oxidoreductase"/>
    <property type="match status" value="1"/>
</dbReference>
<name>A0A4R4RAZ6_9ACTN</name>
<evidence type="ECO:0000259" key="5">
    <source>
        <dbReference type="SMART" id="SM00849"/>
    </source>
</evidence>
<dbReference type="CDD" id="cd07720">
    <property type="entry name" value="OPHC2-like_MBL-fold"/>
    <property type="match status" value="1"/>
</dbReference>
<protein>
    <submittedName>
        <fullName evidence="6">MBL fold metallo-hydrolase</fullName>
    </submittedName>
</protein>
<dbReference type="GO" id="GO:0016787">
    <property type="term" value="F:hydrolase activity"/>
    <property type="evidence" value="ECO:0007669"/>
    <property type="project" value="UniProtKB-KW"/>
</dbReference>
<dbReference type="GO" id="GO:0046872">
    <property type="term" value="F:metal ion binding"/>
    <property type="evidence" value="ECO:0007669"/>
    <property type="project" value="UniProtKB-KW"/>
</dbReference>
<gene>
    <name evidence="6" type="ORF">E1212_28650</name>
</gene>
<evidence type="ECO:0000313" key="6">
    <source>
        <dbReference type="EMBL" id="TDC45593.1"/>
    </source>
</evidence>
<evidence type="ECO:0000313" key="7">
    <source>
        <dbReference type="Proteomes" id="UP000295621"/>
    </source>
</evidence>
<organism evidence="6 7">
    <name type="scientific">Jiangella ureilytica</name>
    <dbReference type="NCBI Taxonomy" id="2530374"/>
    <lineage>
        <taxon>Bacteria</taxon>
        <taxon>Bacillati</taxon>
        <taxon>Actinomycetota</taxon>
        <taxon>Actinomycetes</taxon>
        <taxon>Jiangellales</taxon>
        <taxon>Jiangellaceae</taxon>
        <taxon>Jiangella</taxon>
    </lineage>
</organism>
<dbReference type="EMBL" id="SMKL01000130">
    <property type="protein sequence ID" value="TDC45593.1"/>
    <property type="molecule type" value="Genomic_DNA"/>
</dbReference>
<dbReference type="InterPro" id="IPR051013">
    <property type="entry name" value="MBL_superfamily_lactonases"/>
</dbReference>
<accession>A0A4R4RAZ6</accession>
<sequence length="272" mass="28269">MRIGDLDLLPMSDGTFVARPAYFTRGPVPDPPPAPFGRDGVAWLPIGCFLIRTGDRVVLVDAGLGPAWDDLPDGMALVGGQLPAALLAGGTRPEDVTDVVCTHLHADHVGWLFDRDGRTVFPAATLWFGAADGAHFIDEDGGGEMADHVRAGFRGGATDAKPVDGDHTVAPGVDIVATPGHTPGHLAVVVSDGGDRAILVGDAITCPVQLAEPTWHSFGDVDPEQAGRSRELLWAELARPGTVGTGAHFPELRFGRVAGHAGGHAGGRVWSA</sequence>
<feature type="domain" description="Metallo-beta-lactamase" evidence="5">
    <location>
        <begin position="45"/>
        <end position="248"/>
    </location>
</feature>
<proteinExistence type="inferred from homology"/>
<keyword evidence="4" id="KW-0862">Zinc</keyword>
<dbReference type="OrthoDB" id="5177904at2"/>
<dbReference type="AlphaFoldDB" id="A0A4R4RAZ6"/>
<keyword evidence="7" id="KW-1185">Reference proteome</keyword>
<comment type="caution">
    <text evidence="6">The sequence shown here is derived from an EMBL/GenBank/DDBJ whole genome shotgun (WGS) entry which is preliminary data.</text>
</comment>
<dbReference type="Pfam" id="PF00753">
    <property type="entry name" value="Lactamase_B"/>
    <property type="match status" value="1"/>
</dbReference>
<dbReference type="InterPro" id="IPR001279">
    <property type="entry name" value="Metallo-B-lactamas"/>
</dbReference>